<dbReference type="Proteomes" id="UP001066276">
    <property type="component" value="Chromosome 10"/>
</dbReference>
<dbReference type="AlphaFoldDB" id="A0AAV7M2S1"/>
<keyword evidence="3" id="KW-1185">Reference proteome</keyword>
<proteinExistence type="predicted"/>
<accession>A0AAV7M2S1</accession>
<evidence type="ECO:0000256" key="1">
    <source>
        <dbReference type="SAM" id="MobiDB-lite"/>
    </source>
</evidence>
<feature type="region of interest" description="Disordered" evidence="1">
    <location>
        <begin position="1"/>
        <end position="160"/>
    </location>
</feature>
<dbReference type="EMBL" id="JANPWB010000014">
    <property type="protein sequence ID" value="KAJ1097419.1"/>
    <property type="molecule type" value="Genomic_DNA"/>
</dbReference>
<sequence length="160" mass="17170">MVGHRRGAAPGPLSAFEPANSRASEPGPIASRTAARRVVSRMPQGARIFKDRPHGLFPSRLVPRTGERLPGARPTGVPGSRLPWEHTSPGVTRFRLQQPPGGHSPRSPGCTGGAQRLRARPQRLRQVPVRRPSSGLRARASDTRRPPCQARLGPWGGAAS</sequence>
<protein>
    <submittedName>
        <fullName evidence="2">Uncharacterized protein</fullName>
    </submittedName>
</protein>
<evidence type="ECO:0000313" key="3">
    <source>
        <dbReference type="Proteomes" id="UP001066276"/>
    </source>
</evidence>
<evidence type="ECO:0000313" key="2">
    <source>
        <dbReference type="EMBL" id="KAJ1097419.1"/>
    </source>
</evidence>
<organism evidence="2 3">
    <name type="scientific">Pleurodeles waltl</name>
    <name type="common">Iberian ribbed newt</name>
    <dbReference type="NCBI Taxonomy" id="8319"/>
    <lineage>
        <taxon>Eukaryota</taxon>
        <taxon>Metazoa</taxon>
        <taxon>Chordata</taxon>
        <taxon>Craniata</taxon>
        <taxon>Vertebrata</taxon>
        <taxon>Euteleostomi</taxon>
        <taxon>Amphibia</taxon>
        <taxon>Batrachia</taxon>
        <taxon>Caudata</taxon>
        <taxon>Salamandroidea</taxon>
        <taxon>Salamandridae</taxon>
        <taxon>Pleurodelinae</taxon>
        <taxon>Pleurodeles</taxon>
    </lineage>
</organism>
<gene>
    <name evidence="2" type="ORF">NDU88_002538</name>
</gene>
<comment type="caution">
    <text evidence="2">The sequence shown here is derived from an EMBL/GenBank/DDBJ whole genome shotgun (WGS) entry which is preliminary data.</text>
</comment>
<name>A0AAV7M2S1_PLEWA</name>
<reference evidence="2" key="1">
    <citation type="journal article" date="2022" name="bioRxiv">
        <title>Sequencing and chromosome-scale assembly of the giantPleurodeles waltlgenome.</title>
        <authorList>
            <person name="Brown T."/>
            <person name="Elewa A."/>
            <person name="Iarovenko S."/>
            <person name="Subramanian E."/>
            <person name="Araus A.J."/>
            <person name="Petzold A."/>
            <person name="Susuki M."/>
            <person name="Suzuki K.-i.T."/>
            <person name="Hayashi T."/>
            <person name="Toyoda A."/>
            <person name="Oliveira C."/>
            <person name="Osipova E."/>
            <person name="Leigh N.D."/>
            <person name="Simon A."/>
            <person name="Yun M.H."/>
        </authorList>
    </citation>
    <scope>NUCLEOTIDE SEQUENCE</scope>
    <source>
        <strain evidence="2">20211129_DDA</strain>
        <tissue evidence="2">Liver</tissue>
    </source>
</reference>